<protein>
    <submittedName>
        <fullName evidence="2">Uncharacterized protein</fullName>
    </submittedName>
</protein>
<proteinExistence type="predicted"/>
<dbReference type="EMBL" id="PDNB01000280">
    <property type="protein sequence ID" value="PGG96453.1"/>
    <property type="molecule type" value="Genomic_DNA"/>
</dbReference>
<comment type="caution">
    <text evidence="2">The sequence shown here is derived from an EMBL/GenBank/DDBJ whole genome shotgun (WGS) entry which is preliminary data.</text>
</comment>
<feature type="region of interest" description="Disordered" evidence="1">
    <location>
        <begin position="57"/>
        <end position="77"/>
    </location>
</feature>
<gene>
    <name evidence="2" type="ORF">AJ79_09578</name>
</gene>
<feature type="non-terminal residue" evidence="2">
    <location>
        <position position="174"/>
    </location>
</feature>
<accession>A0A2B7WA84</accession>
<reference evidence="2 3" key="1">
    <citation type="submission" date="2017-10" db="EMBL/GenBank/DDBJ databases">
        <title>Comparative genomics in systemic dimorphic fungi from Ajellomycetaceae.</title>
        <authorList>
            <person name="Munoz J.F."/>
            <person name="Mcewen J.G."/>
            <person name="Clay O.K."/>
            <person name="Cuomo C.A."/>
        </authorList>
    </citation>
    <scope>NUCLEOTIDE SEQUENCE [LARGE SCALE GENOMIC DNA]</scope>
    <source>
        <strain evidence="2 3">UAMH5409</strain>
    </source>
</reference>
<dbReference type="AlphaFoldDB" id="A0A2B7WA84"/>
<name>A0A2B7WA84_9EURO</name>
<keyword evidence="3" id="KW-1185">Reference proteome</keyword>
<dbReference type="STRING" id="1447875.A0A2B7WA84"/>
<evidence type="ECO:0000313" key="3">
    <source>
        <dbReference type="Proteomes" id="UP000223968"/>
    </source>
</evidence>
<organism evidence="2 3">
    <name type="scientific">Helicocarpus griseus UAMH5409</name>
    <dbReference type="NCBI Taxonomy" id="1447875"/>
    <lineage>
        <taxon>Eukaryota</taxon>
        <taxon>Fungi</taxon>
        <taxon>Dikarya</taxon>
        <taxon>Ascomycota</taxon>
        <taxon>Pezizomycotina</taxon>
        <taxon>Eurotiomycetes</taxon>
        <taxon>Eurotiomycetidae</taxon>
        <taxon>Onygenales</taxon>
        <taxon>Ajellomycetaceae</taxon>
        <taxon>Helicocarpus</taxon>
    </lineage>
</organism>
<evidence type="ECO:0000313" key="2">
    <source>
        <dbReference type="EMBL" id="PGG96453.1"/>
    </source>
</evidence>
<sequence length="174" mass="18329">MLRTTPIGPLVREAALEPAEALLATRQLRYAARLLGLPKGNPASEILPITLREGDVHAQPGEQPLGDREWAEPGPRGPWALGVGLARQLGAALGTDPSEGFEQTVQPVNTPILLTTRIQGAEEALGEALGGASGTRLWSDGSRLEDGRTGAGVAYKPARSPWRTRMVSLGAGKE</sequence>
<dbReference type="OrthoDB" id="4504904at2759"/>
<dbReference type="Proteomes" id="UP000223968">
    <property type="component" value="Unassembled WGS sequence"/>
</dbReference>
<evidence type="ECO:0000256" key="1">
    <source>
        <dbReference type="SAM" id="MobiDB-lite"/>
    </source>
</evidence>